<protein>
    <submittedName>
        <fullName evidence="2">Uncharacterized protein</fullName>
    </submittedName>
</protein>
<keyword evidence="1" id="KW-0812">Transmembrane</keyword>
<keyword evidence="1" id="KW-0472">Membrane</keyword>
<gene>
    <name evidence="2" type="ORF">HK44_010465</name>
</gene>
<comment type="caution">
    <text evidence="2">The sequence shown here is derived from an EMBL/GenBank/DDBJ whole genome shotgun (WGS) entry which is preliminary data.</text>
</comment>
<sequence length="40" mass="4551">MIICRFGFGFGLMLGLDALLGLEGWWIALRVPVTERFFFG</sequence>
<dbReference type="AlphaFoldDB" id="A0A010RZM2"/>
<feature type="transmembrane region" description="Helical" evidence="1">
    <location>
        <begin position="7"/>
        <end position="28"/>
    </location>
</feature>
<keyword evidence="1" id="KW-1133">Transmembrane helix</keyword>
<proteinExistence type="predicted"/>
<accession>A0A010RZM2</accession>
<organism evidence="2 3">
    <name type="scientific">Pseudomonas fluorescens HK44</name>
    <dbReference type="NCBI Taxonomy" id="1042209"/>
    <lineage>
        <taxon>Bacteria</taxon>
        <taxon>Pseudomonadati</taxon>
        <taxon>Pseudomonadota</taxon>
        <taxon>Gammaproteobacteria</taxon>
        <taxon>Pseudomonadales</taxon>
        <taxon>Pseudomonadaceae</taxon>
        <taxon>Pseudomonas</taxon>
    </lineage>
</organism>
<evidence type="ECO:0000313" key="2">
    <source>
        <dbReference type="EMBL" id="EXF94164.1"/>
    </source>
</evidence>
<name>A0A010RZM2_PSEFL</name>
<reference evidence="2 3" key="1">
    <citation type="journal article" date="2011" name="J. Bacteriol.">
        <title>Draft genome sequence of the polycyclic aromatic hydrocarbon-degrading, genetically engineered bioluminescent bioreporter Pseudomonas fluorescens HK44.</title>
        <authorList>
            <person name="Chauhan A."/>
            <person name="Layton A.C."/>
            <person name="Williams D.E."/>
            <person name="Smartt A.E."/>
            <person name="Ripp S."/>
            <person name="Karpinets T.V."/>
            <person name="Brown S.D."/>
            <person name="Sayler G.S."/>
        </authorList>
    </citation>
    <scope>NUCLEOTIDE SEQUENCE [LARGE SCALE GENOMIC DNA]</scope>
    <source>
        <strain evidence="2 3">HK44</strain>
    </source>
</reference>
<evidence type="ECO:0000256" key="1">
    <source>
        <dbReference type="SAM" id="Phobius"/>
    </source>
</evidence>
<dbReference type="Proteomes" id="UP000022611">
    <property type="component" value="Unassembled WGS sequence"/>
</dbReference>
<dbReference type="PATRIC" id="fig|1042209.11.peg.4496"/>
<evidence type="ECO:0000313" key="3">
    <source>
        <dbReference type="Proteomes" id="UP000022611"/>
    </source>
</evidence>
<dbReference type="HOGENOM" id="CLU_3295169_0_0_6"/>
<dbReference type="EMBL" id="AFOY02000015">
    <property type="protein sequence ID" value="EXF94164.1"/>
    <property type="molecule type" value="Genomic_DNA"/>
</dbReference>